<feature type="compositionally biased region" description="Basic residues" evidence="1">
    <location>
        <begin position="39"/>
        <end position="52"/>
    </location>
</feature>
<comment type="caution">
    <text evidence="2">The sequence shown here is derived from an EMBL/GenBank/DDBJ whole genome shotgun (WGS) entry which is preliminary data.</text>
</comment>
<dbReference type="AlphaFoldDB" id="A0A8X6MP76"/>
<gene>
    <name evidence="2" type="ORF">NPIL_120581</name>
</gene>
<evidence type="ECO:0000313" key="2">
    <source>
        <dbReference type="EMBL" id="GFS70728.1"/>
    </source>
</evidence>
<accession>A0A8X6MP76</accession>
<organism evidence="2 3">
    <name type="scientific">Nephila pilipes</name>
    <name type="common">Giant wood spider</name>
    <name type="synonym">Nephila maculata</name>
    <dbReference type="NCBI Taxonomy" id="299642"/>
    <lineage>
        <taxon>Eukaryota</taxon>
        <taxon>Metazoa</taxon>
        <taxon>Ecdysozoa</taxon>
        <taxon>Arthropoda</taxon>
        <taxon>Chelicerata</taxon>
        <taxon>Arachnida</taxon>
        <taxon>Araneae</taxon>
        <taxon>Araneomorphae</taxon>
        <taxon>Entelegynae</taxon>
        <taxon>Araneoidea</taxon>
        <taxon>Nephilidae</taxon>
        <taxon>Nephila</taxon>
    </lineage>
</organism>
<proteinExistence type="predicted"/>
<reference evidence="2" key="1">
    <citation type="submission" date="2020-08" db="EMBL/GenBank/DDBJ databases">
        <title>Multicomponent nature underlies the extraordinary mechanical properties of spider dragline silk.</title>
        <authorList>
            <person name="Kono N."/>
            <person name="Nakamura H."/>
            <person name="Mori M."/>
            <person name="Yoshida Y."/>
            <person name="Ohtoshi R."/>
            <person name="Malay A.D."/>
            <person name="Moran D.A.P."/>
            <person name="Tomita M."/>
            <person name="Numata K."/>
            <person name="Arakawa K."/>
        </authorList>
    </citation>
    <scope>NUCLEOTIDE SEQUENCE</scope>
</reference>
<protein>
    <submittedName>
        <fullName evidence="2">Uncharacterized protein</fullName>
    </submittedName>
</protein>
<evidence type="ECO:0000256" key="1">
    <source>
        <dbReference type="SAM" id="MobiDB-lite"/>
    </source>
</evidence>
<dbReference type="Proteomes" id="UP000887013">
    <property type="component" value="Unassembled WGS sequence"/>
</dbReference>
<name>A0A8X6MP76_NEPPI</name>
<feature type="region of interest" description="Disordered" evidence="1">
    <location>
        <begin position="22"/>
        <end position="68"/>
    </location>
</feature>
<sequence length="201" mass="22978">MAWCGSKGLYLENVKAKDSIWKTRNRNRAKELRRGPSPRTKRSGSTRIHSKTRNSQAENGERRHPKPKTHLFFPKIATSRSGITASIQSGFEIFSLLKKRDNYEHRAIEKKILRLYSVFLRVPGARVTRKTFRISVRAAPFLTPKALSGEMTVRSTRTRNRQGIEEETGVWRPEKSFRVPAPETGLVSTSTLARCGSREVR</sequence>
<dbReference type="EMBL" id="BMAW01000801">
    <property type="protein sequence ID" value="GFS70728.1"/>
    <property type="molecule type" value="Genomic_DNA"/>
</dbReference>
<keyword evidence="3" id="KW-1185">Reference proteome</keyword>
<evidence type="ECO:0000313" key="3">
    <source>
        <dbReference type="Proteomes" id="UP000887013"/>
    </source>
</evidence>